<evidence type="ECO:0000313" key="3">
    <source>
        <dbReference type="Proteomes" id="UP001177258"/>
    </source>
</evidence>
<reference evidence="2 4" key="1">
    <citation type="submission" date="2023-07" db="EMBL/GenBank/DDBJ databases">
        <title>Unpublished Manusciprt.</title>
        <authorList>
            <person name="Aydin F."/>
            <person name="Tarhane S."/>
            <person name="Saticioglu I.B."/>
            <person name="Karakaya E."/>
            <person name="Abay S."/>
            <person name="Guran O."/>
            <person name="Bozkurt E."/>
            <person name="Uzum N."/>
            <person name="Olgun K."/>
            <person name="Jablonski D."/>
        </authorList>
    </citation>
    <scope>NUCLEOTIDE SEQUENCE</scope>
    <source>
        <strain evidence="4">faydin-H75</strain>
        <strain evidence="2">Faydin-H76</strain>
    </source>
</reference>
<dbReference type="EMBL" id="JAUYZK010000003">
    <property type="protein sequence ID" value="MDP2538816.1"/>
    <property type="molecule type" value="Genomic_DNA"/>
</dbReference>
<comment type="caution">
    <text evidence="2">The sequence shown here is derived from an EMBL/GenBank/DDBJ whole genome shotgun (WGS) entry which is preliminary data.</text>
</comment>
<evidence type="ECO:0000313" key="1">
    <source>
        <dbReference type="EMBL" id="MDO7253058.1"/>
    </source>
</evidence>
<protein>
    <submittedName>
        <fullName evidence="2">Uncharacterized protein</fullName>
    </submittedName>
</protein>
<evidence type="ECO:0000313" key="4">
    <source>
        <dbReference type="Proteomes" id="UP001240777"/>
    </source>
</evidence>
<dbReference type="RefSeq" id="WP_305516903.1">
    <property type="nucleotide sequence ID" value="NZ_JAUPEV010000005.1"/>
</dbReference>
<sequence>MQNKSRKNKNTIYGKTRTKSKKSQIIFDDLKKRLRLLNSNISSFSRYSGISTPTIYGWQKNGIPMYVQRIIELLEAKKITKDRLKELSEINTI</sequence>
<evidence type="ECO:0000313" key="2">
    <source>
        <dbReference type="EMBL" id="MDP2538816.1"/>
    </source>
</evidence>
<reference evidence="1" key="2">
    <citation type="submission" date="2023-07" db="EMBL/GenBank/DDBJ databases">
        <authorList>
            <person name="Aydin F."/>
            <person name="Tarhane S."/>
            <person name="Saticioglu I.B."/>
            <person name="Karakaya E."/>
            <person name="Abay S."/>
            <person name="Guran O."/>
            <person name="Bozkurt E."/>
            <person name="Uzum N."/>
            <person name="Olgun K."/>
            <person name="Jablonski D."/>
        </authorList>
    </citation>
    <scope>NUCLEOTIDE SEQUENCE</scope>
    <source>
        <strain evidence="1">Faydin-H75</strain>
    </source>
</reference>
<reference evidence="1 3" key="3">
    <citation type="journal article" date="2024" name="Syst. Appl. Microbiol.">
        <title>Helicobacter cappadocius sp. nov., from lizards: The first psychrotrophic Helicobacter species.</title>
        <authorList>
            <person name="Aydin F."/>
            <person name="Tarhane S."/>
            <person name="Karakaya E."/>
            <person name="Abay S."/>
            <person name="Kayman T."/>
            <person name="Guran O."/>
            <person name="Bozkurt E."/>
            <person name="Uzum N."/>
            <person name="Avci A."/>
            <person name="Olgun K."/>
            <person name="Jablonski D."/>
            <person name="Guran C."/>
            <person name="Burcin Saticioglu I."/>
        </authorList>
    </citation>
    <scope>NUCLEOTIDE SEQUENCE [LARGE SCALE GENOMIC DNA]</scope>
    <source>
        <strain evidence="1">Faydin-H75</strain>
        <strain evidence="3">faydin-H76</strain>
    </source>
</reference>
<dbReference type="AlphaFoldDB" id="A0AA90PJ77"/>
<keyword evidence="4" id="KW-1185">Reference proteome</keyword>
<dbReference type="Proteomes" id="UP001240777">
    <property type="component" value="Unassembled WGS sequence"/>
</dbReference>
<gene>
    <name evidence="1" type="ORF">Q5I04_03925</name>
    <name evidence="2" type="ORF">Q5I06_03340</name>
</gene>
<dbReference type="Proteomes" id="UP001177258">
    <property type="component" value="Unassembled WGS sequence"/>
</dbReference>
<accession>A0AA90PJ77</accession>
<organism evidence="2 3">
    <name type="scientific">Helicobacter cappadocius</name>
    <dbReference type="NCBI Taxonomy" id="3063998"/>
    <lineage>
        <taxon>Bacteria</taxon>
        <taxon>Pseudomonadati</taxon>
        <taxon>Campylobacterota</taxon>
        <taxon>Epsilonproteobacteria</taxon>
        <taxon>Campylobacterales</taxon>
        <taxon>Helicobacteraceae</taxon>
        <taxon>Helicobacter</taxon>
    </lineage>
</organism>
<proteinExistence type="predicted"/>
<name>A0AA90PJ77_9HELI</name>
<dbReference type="EMBL" id="JAUPEV010000005">
    <property type="protein sequence ID" value="MDO7253058.1"/>
    <property type="molecule type" value="Genomic_DNA"/>
</dbReference>